<dbReference type="AlphaFoldDB" id="A0AAV5KU72"/>
<gene>
    <name evidence="1" type="ORF">SLEP1_g37213</name>
</gene>
<evidence type="ECO:0000313" key="1">
    <source>
        <dbReference type="EMBL" id="GKV28128.1"/>
    </source>
</evidence>
<name>A0AAV5KU72_9ROSI</name>
<accession>A0AAV5KU72</accession>
<organism evidence="1 2">
    <name type="scientific">Rubroshorea leprosula</name>
    <dbReference type="NCBI Taxonomy" id="152421"/>
    <lineage>
        <taxon>Eukaryota</taxon>
        <taxon>Viridiplantae</taxon>
        <taxon>Streptophyta</taxon>
        <taxon>Embryophyta</taxon>
        <taxon>Tracheophyta</taxon>
        <taxon>Spermatophyta</taxon>
        <taxon>Magnoliopsida</taxon>
        <taxon>eudicotyledons</taxon>
        <taxon>Gunneridae</taxon>
        <taxon>Pentapetalae</taxon>
        <taxon>rosids</taxon>
        <taxon>malvids</taxon>
        <taxon>Malvales</taxon>
        <taxon>Dipterocarpaceae</taxon>
        <taxon>Rubroshorea</taxon>
    </lineage>
</organism>
<sequence length="49" mass="5518">MRKTLIFFQLNYFSFKLEGGMVVVNPDIMMGPVISPTLNANISTINTPR</sequence>
<dbReference type="Proteomes" id="UP001054252">
    <property type="component" value="Unassembled WGS sequence"/>
</dbReference>
<protein>
    <submittedName>
        <fullName evidence="1">Uncharacterized protein</fullName>
    </submittedName>
</protein>
<keyword evidence="2" id="KW-1185">Reference proteome</keyword>
<proteinExistence type="predicted"/>
<evidence type="ECO:0000313" key="2">
    <source>
        <dbReference type="Proteomes" id="UP001054252"/>
    </source>
</evidence>
<comment type="caution">
    <text evidence="1">The sequence shown here is derived from an EMBL/GenBank/DDBJ whole genome shotgun (WGS) entry which is preliminary data.</text>
</comment>
<dbReference type="EMBL" id="BPVZ01000078">
    <property type="protein sequence ID" value="GKV28128.1"/>
    <property type="molecule type" value="Genomic_DNA"/>
</dbReference>
<reference evidence="1 2" key="1">
    <citation type="journal article" date="2021" name="Commun. Biol.">
        <title>The genome of Shorea leprosula (Dipterocarpaceae) highlights the ecological relevance of drought in aseasonal tropical rainforests.</title>
        <authorList>
            <person name="Ng K.K.S."/>
            <person name="Kobayashi M.J."/>
            <person name="Fawcett J.A."/>
            <person name="Hatakeyama M."/>
            <person name="Paape T."/>
            <person name="Ng C.H."/>
            <person name="Ang C.C."/>
            <person name="Tnah L.H."/>
            <person name="Lee C.T."/>
            <person name="Nishiyama T."/>
            <person name="Sese J."/>
            <person name="O'Brien M.J."/>
            <person name="Copetti D."/>
            <person name="Mohd Noor M.I."/>
            <person name="Ong R.C."/>
            <person name="Putra M."/>
            <person name="Sireger I.Z."/>
            <person name="Indrioko S."/>
            <person name="Kosugi Y."/>
            <person name="Izuno A."/>
            <person name="Isagi Y."/>
            <person name="Lee S.L."/>
            <person name="Shimizu K.K."/>
        </authorList>
    </citation>
    <scope>NUCLEOTIDE SEQUENCE [LARGE SCALE GENOMIC DNA]</scope>
    <source>
        <strain evidence="1">214</strain>
    </source>
</reference>